<reference evidence="4 5" key="1">
    <citation type="submission" date="2018-03" db="EMBL/GenBank/DDBJ databases">
        <title>Genomic Encyclopedia of Type Strains, Phase III (KMG-III): the genomes of soil and plant-associated and newly described type strains.</title>
        <authorList>
            <person name="Whitman W."/>
        </authorList>
    </citation>
    <scope>NUCLEOTIDE SEQUENCE [LARGE SCALE GENOMIC DNA]</scope>
    <source>
        <strain evidence="4 5">CGMCC 4.7067</strain>
    </source>
</reference>
<name>A0A2T0UKK1_9ACTN</name>
<dbReference type="GO" id="GO:0016747">
    <property type="term" value="F:acyltransferase activity, transferring groups other than amino-acyl groups"/>
    <property type="evidence" value="ECO:0007669"/>
    <property type="project" value="InterPro"/>
</dbReference>
<keyword evidence="5" id="KW-1185">Reference proteome</keyword>
<evidence type="ECO:0000256" key="2">
    <source>
        <dbReference type="ARBA" id="ARBA00023315"/>
    </source>
</evidence>
<evidence type="ECO:0000259" key="3">
    <source>
        <dbReference type="PROSITE" id="PS51186"/>
    </source>
</evidence>
<keyword evidence="1 4" id="KW-0808">Transferase</keyword>
<dbReference type="SUPFAM" id="SSF55729">
    <property type="entry name" value="Acyl-CoA N-acyltransferases (Nat)"/>
    <property type="match status" value="2"/>
</dbReference>
<evidence type="ECO:0000313" key="5">
    <source>
        <dbReference type="Proteomes" id="UP000238176"/>
    </source>
</evidence>
<dbReference type="AlphaFoldDB" id="A0A2T0UKK1"/>
<keyword evidence="2" id="KW-0012">Acyltransferase</keyword>
<sequence>MDGPGHTRVMQITPVDPADDRTAGDILALINTVLAVDAPENRRPVERSFRAELRQERPGMEVAYFAADDGGAFAGYLGIALLVGDNPHLAMAELMVHPDHRRRGIGTALLDHFAAYASERGRTDLVAGTLTTWGDGPRRPDTGANFLERNGFALALVNVHRRSRTDALDAETERRLWDQAVAAAADYEVRTWTGPAPDDLIESYCRLDAMTRTEVPSGDIQMEPERVDVERARAKEARYAAIHQVPVRAAAVHRATGEVAAYTDIHAYTDPEAVHAAQGITIVDPDHRGHRLGMLLKLANLRQLREHFPRVAEVWTENADVNDHMVAINDLLGYEAVDALSIYQRKLQA</sequence>
<feature type="domain" description="N-acetyltransferase" evidence="3">
    <location>
        <begin position="10"/>
        <end position="171"/>
    </location>
</feature>
<gene>
    <name evidence="4" type="ORF">B0I28_105129</name>
</gene>
<dbReference type="PROSITE" id="PS51186">
    <property type="entry name" value="GNAT"/>
    <property type="match status" value="1"/>
</dbReference>
<dbReference type="Pfam" id="PF00583">
    <property type="entry name" value="Acetyltransf_1"/>
    <property type="match status" value="1"/>
</dbReference>
<dbReference type="Gene3D" id="3.40.630.30">
    <property type="match status" value="1"/>
</dbReference>
<proteinExistence type="predicted"/>
<comment type="caution">
    <text evidence="4">The sequence shown here is derived from an EMBL/GenBank/DDBJ whole genome shotgun (WGS) entry which is preliminary data.</text>
</comment>
<accession>A0A2T0UKK1</accession>
<protein>
    <submittedName>
        <fullName evidence="4">Acetyltransferase (GNAT) family protein</fullName>
    </submittedName>
</protein>
<dbReference type="PANTHER" id="PTHR43877">
    <property type="entry name" value="AMINOALKYLPHOSPHONATE N-ACETYLTRANSFERASE-RELATED-RELATED"/>
    <property type="match status" value="1"/>
</dbReference>
<evidence type="ECO:0000256" key="1">
    <source>
        <dbReference type="ARBA" id="ARBA00022679"/>
    </source>
</evidence>
<dbReference type="InterPro" id="IPR050832">
    <property type="entry name" value="Bact_Acetyltransf"/>
</dbReference>
<organism evidence="4 5">
    <name type="scientific">Glycomyces artemisiae</name>
    <dbReference type="NCBI Taxonomy" id="1076443"/>
    <lineage>
        <taxon>Bacteria</taxon>
        <taxon>Bacillati</taxon>
        <taxon>Actinomycetota</taxon>
        <taxon>Actinomycetes</taxon>
        <taxon>Glycomycetales</taxon>
        <taxon>Glycomycetaceae</taxon>
        <taxon>Glycomyces</taxon>
    </lineage>
</organism>
<dbReference type="InterPro" id="IPR000182">
    <property type="entry name" value="GNAT_dom"/>
</dbReference>
<dbReference type="Proteomes" id="UP000238176">
    <property type="component" value="Unassembled WGS sequence"/>
</dbReference>
<dbReference type="EMBL" id="PVTJ01000005">
    <property type="protein sequence ID" value="PRY58416.1"/>
    <property type="molecule type" value="Genomic_DNA"/>
</dbReference>
<dbReference type="CDD" id="cd04301">
    <property type="entry name" value="NAT_SF"/>
    <property type="match status" value="1"/>
</dbReference>
<evidence type="ECO:0000313" key="4">
    <source>
        <dbReference type="EMBL" id="PRY58416.1"/>
    </source>
</evidence>
<dbReference type="InterPro" id="IPR016181">
    <property type="entry name" value="Acyl_CoA_acyltransferase"/>
</dbReference>